<feature type="transmembrane region" description="Helical" evidence="4">
    <location>
        <begin position="141"/>
        <end position="160"/>
    </location>
</feature>
<evidence type="ECO:0000256" key="3">
    <source>
        <dbReference type="ARBA" id="ARBA00023163"/>
    </source>
</evidence>
<evidence type="ECO:0000313" key="7">
    <source>
        <dbReference type="Proteomes" id="UP001202402"/>
    </source>
</evidence>
<keyword evidence="4" id="KW-0812">Transmembrane</keyword>
<dbReference type="SUPFAM" id="SSF46955">
    <property type="entry name" value="Putative DNA-binding domain"/>
    <property type="match status" value="1"/>
</dbReference>
<feature type="domain" description="HTH merR-type" evidence="5">
    <location>
        <begin position="1"/>
        <end position="68"/>
    </location>
</feature>
<keyword evidence="3" id="KW-0804">Transcription</keyword>
<evidence type="ECO:0000256" key="2">
    <source>
        <dbReference type="ARBA" id="ARBA00023125"/>
    </source>
</evidence>
<keyword evidence="7" id="KW-1185">Reference proteome</keyword>
<evidence type="ECO:0000313" key="6">
    <source>
        <dbReference type="EMBL" id="MCH4284941.1"/>
    </source>
</evidence>
<dbReference type="PANTHER" id="PTHR30204">
    <property type="entry name" value="REDOX-CYCLING DRUG-SENSING TRANSCRIPTIONAL ACTIVATOR SOXR"/>
    <property type="match status" value="1"/>
</dbReference>
<dbReference type="PANTHER" id="PTHR30204:SF94">
    <property type="entry name" value="HEAVY METAL-DEPENDENT TRANSCRIPTIONAL REGULATOR HI_0293-RELATED"/>
    <property type="match status" value="1"/>
</dbReference>
<dbReference type="CDD" id="cd00592">
    <property type="entry name" value="HTH_MerR-like"/>
    <property type="match status" value="1"/>
</dbReference>
<comment type="caution">
    <text evidence="6">The sequence shown here is derived from an EMBL/GenBank/DDBJ whole genome shotgun (WGS) entry which is preliminary data.</text>
</comment>
<feature type="transmembrane region" description="Helical" evidence="4">
    <location>
        <begin position="166"/>
        <end position="186"/>
    </location>
</feature>
<keyword evidence="4" id="KW-1133">Transmembrane helix</keyword>
<keyword evidence="4" id="KW-0472">Membrane</keyword>
<name>A0ABS9R5L5_9FIRM</name>
<dbReference type="Gene3D" id="1.10.1660.10">
    <property type="match status" value="1"/>
</dbReference>
<gene>
    <name evidence="6" type="ORF">LQE99_07325</name>
</gene>
<dbReference type="Proteomes" id="UP001202402">
    <property type="component" value="Unassembled WGS sequence"/>
</dbReference>
<feature type="transmembrane region" description="Helical" evidence="4">
    <location>
        <begin position="226"/>
        <end position="254"/>
    </location>
</feature>
<dbReference type="InterPro" id="IPR047057">
    <property type="entry name" value="MerR_fam"/>
</dbReference>
<dbReference type="RefSeq" id="WP_158552167.1">
    <property type="nucleotide sequence ID" value="NZ_JAKVPQ010000004.1"/>
</dbReference>
<dbReference type="EMBL" id="JAKVPQ010000004">
    <property type="protein sequence ID" value="MCH4284941.1"/>
    <property type="molecule type" value="Genomic_DNA"/>
</dbReference>
<dbReference type="InterPro" id="IPR009061">
    <property type="entry name" value="DNA-bd_dom_put_sf"/>
</dbReference>
<dbReference type="PROSITE" id="PS50937">
    <property type="entry name" value="HTH_MERR_2"/>
    <property type="match status" value="1"/>
</dbReference>
<evidence type="ECO:0000256" key="1">
    <source>
        <dbReference type="ARBA" id="ARBA00023015"/>
    </source>
</evidence>
<proteinExistence type="predicted"/>
<accession>A0ABS9R5L5</accession>
<protein>
    <submittedName>
        <fullName evidence="6">MerR family transcriptional regulator</fullName>
    </submittedName>
</protein>
<dbReference type="InterPro" id="IPR000551">
    <property type="entry name" value="MerR-type_HTH_dom"/>
</dbReference>
<evidence type="ECO:0000259" key="5">
    <source>
        <dbReference type="PROSITE" id="PS50937"/>
    </source>
</evidence>
<sequence length="256" mass="30480">MKIKEVSEQCGLSSKSIRYYEAMGLLDVERSENGYREYDASQIERLKEIRLFRDLFIPIEDIRQYYESEQSMDEFMAQAMNKLQQQIEERKTARDFCAYIQLHYKEKDGLVSYYEKWGQTHGFHSDLEQQYYKSTKNEKRLLLIGAIWTLMIGLFFNIDFMVTMKGFYMVVIGIVLFLSILIYMNVFSIHRGLLKILDFLFMTEEIPHHIENKLKRYFPNLIIRKLILLLIVLFLCACVLGVIIAIMMFLSYLINI</sequence>
<evidence type="ECO:0000256" key="4">
    <source>
        <dbReference type="SAM" id="Phobius"/>
    </source>
</evidence>
<organism evidence="6 7">
    <name type="scientific">Amedibacillus hominis</name>
    <dbReference type="NCBI Taxonomy" id="2897776"/>
    <lineage>
        <taxon>Bacteria</taxon>
        <taxon>Bacillati</taxon>
        <taxon>Bacillota</taxon>
        <taxon>Erysipelotrichia</taxon>
        <taxon>Erysipelotrichales</taxon>
        <taxon>Erysipelotrichaceae</taxon>
        <taxon>Amedibacillus</taxon>
    </lineage>
</organism>
<dbReference type="SMART" id="SM00422">
    <property type="entry name" value="HTH_MERR"/>
    <property type="match status" value="1"/>
</dbReference>
<keyword evidence="2" id="KW-0238">DNA-binding</keyword>
<dbReference type="Pfam" id="PF13411">
    <property type="entry name" value="MerR_1"/>
    <property type="match status" value="1"/>
</dbReference>
<keyword evidence="1" id="KW-0805">Transcription regulation</keyword>
<reference evidence="6 7" key="1">
    <citation type="submission" date="2022-02" db="EMBL/GenBank/DDBJ databases">
        <title>Genome of Erysipelotrichaceae sp. nov. NSJ-176 isolated from human feces.</title>
        <authorList>
            <person name="Abdugheni R."/>
        </authorList>
    </citation>
    <scope>NUCLEOTIDE SEQUENCE [LARGE SCALE GENOMIC DNA]</scope>
    <source>
        <strain evidence="6 7">NSJ-176</strain>
    </source>
</reference>